<feature type="domain" description="OmpA-like" evidence="2">
    <location>
        <begin position="1"/>
        <end position="52"/>
    </location>
</feature>
<organism evidence="3 4">
    <name type="scientific">Cystobacter fuscus (strain ATCC 25194 / DSM 2262 / NBRC 100088 / M29)</name>
    <dbReference type="NCBI Taxonomy" id="1242864"/>
    <lineage>
        <taxon>Bacteria</taxon>
        <taxon>Pseudomonadati</taxon>
        <taxon>Myxococcota</taxon>
        <taxon>Myxococcia</taxon>
        <taxon>Myxococcales</taxon>
        <taxon>Cystobacterineae</taxon>
        <taxon>Archangiaceae</taxon>
        <taxon>Cystobacter</taxon>
    </lineage>
</organism>
<dbReference type="EMBL" id="ANAH02000009">
    <property type="protein sequence ID" value="EPX61674.1"/>
    <property type="molecule type" value="Genomic_DNA"/>
</dbReference>
<dbReference type="InterPro" id="IPR036737">
    <property type="entry name" value="OmpA-like_sf"/>
</dbReference>
<dbReference type="GO" id="GO:0016020">
    <property type="term" value="C:membrane"/>
    <property type="evidence" value="ECO:0007669"/>
    <property type="project" value="UniProtKB-UniRule"/>
</dbReference>
<keyword evidence="4" id="KW-1185">Reference proteome</keyword>
<dbReference type="AlphaFoldDB" id="S9QK91"/>
<name>S9QK91_CYSF2</name>
<comment type="caution">
    <text evidence="3">The sequence shown here is derived from an EMBL/GenBank/DDBJ whole genome shotgun (WGS) entry which is preliminary data.</text>
</comment>
<dbReference type="Proteomes" id="UP000011682">
    <property type="component" value="Unassembled WGS sequence"/>
</dbReference>
<accession>S9QK91</accession>
<dbReference type="PROSITE" id="PS51123">
    <property type="entry name" value="OMPA_2"/>
    <property type="match status" value="1"/>
</dbReference>
<dbReference type="InterPro" id="IPR006665">
    <property type="entry name" value="OmpA-like"/>
</dbReference>
<evidence type="ECO:0000259" key="2">
    <source>
        <dbReference type="PROSITE" id="PS51123"/>
    </source>
</evidence>
<protein>
    <recommendedName>
        <fullName evidence="2">OmpA-like domain-containing protein</fullName>
    </recommendedName>
</protein>
<proteinExistence type="predicted"/>
<keyword evidence="1" id="KW-0472">Membrane</keyword>
<evidence type="ECO:0000313" key="3">
    <source>
        <dbReference type="EMBL" id="EPX61674.1"/>
    </source>
</evidence>
<evidence type="ECO:0000256" key="1">
    <source>
        <dbReference type="PROSITE-ProRule" id="PRU00473"/>
    </source>
</evidence>
<reference evidence="3" key="1">
    <citation type="submission" date="2013-05" db="EMBL/GenBank/DDBJ databases">
        <title>Genome assembly of Cystobacter fuscus DSM 2262.</title>
        <authorList>
            <person name="Sharma G."/>
            <person name="Khatri I."/>
            <person name="Kaur C."/>
            <person name="Mayilraj S."/>
            <person name="Subramanian S."/>
        </authorList>
    </citation>
    <scope>NUCLEOTIDE SEQUENCE [LARGE SCALE GENOMIC DNA]</scope>
    <source>
        <strain evidence="3">DSM 2262</strain>
    </source>
</reference>
<gene>
    <name evidence="3" type="ORF">D187_010293</name>
</gene>
<sequence>MLKRTTGPLLSTEAGSRLVAKGYGLDRPVREIGTPEERRENRRVAFIMEPSGAAPKRRALVEGAAPLDEASSRVARGTAFDFQEDESRVVQLAAIRWSVRTHDRAWEEGGTLRFPCSMRQ</sequence>
<dbReference type="SUPFAM" id="SSF103088">
    <property type="entry name" value="OmpA-like"/>
    <property type="match status" value="1"/>
</dbReference>
<evidence type="ECO:0000313" key="4">
    <source>
        <dbReference type="Proteomes" id="UP000011682"/>
    </source>
</evidence>
<dbReference type="Gene3D" id="3.30.1330.60">
    <property type="entry name" value="OmpA-like domain"/>
    <property type="match status" value="1"/>
</dbReference>